<comment type="caution">
    <text evidence="1">The sequence shown here is derived from an EMBL/GenBank/DDBJ whole genome shotgun (WGS) entry which is preliminary data.</text>
</comment>
<dbReference type="EMBL" id="CACVBM020000110">
    <property type="protein sequence ID" value="CAA7014380.1"/>
    <property type="molecule type" value="Genomic_DNA"/>
</dbReference>
<dbReference type="Proteomes" id="UP000467841">
    <property type="component" value="Unassembled WGS sequence"/>
</dbReference>
<sequence>MDLSDAPDDLPPEKQMVVEWSICESALARRASEGEVVCVWSEAVRGSDSAGEMVQGVKWLPWSSKGSVWSST</sequence>
<accession>A0A6D2HLB4</accession>
<gene>
    <name evidence="1" type="ORF">MERR_LOCUS1614</name>
</gene>
<dbReference type="AlphaFoldDB" id="A0A6D2HLB4"/>
<proteinExistence type="predicted"/>
<evidence type="ECO:0000313" key="2">
    <source>
        <dbReference type="Proteomes" id="UP000467841"/>
    </source>
</evidence>
<evidence type="ECO:0000313" key="1">
    <source>
        <dbReference type="EMBL" id="CAA7014380.1"/>
    </source>
</evidence>
<organism evidence="1 2">
    <name type="scientific">Microthlaspi erraticum</name>
    <dbReference type="NCBI Taxonomy" id="1685480"/>
    <lineage>
        <taxon>Eukaryota</taxon>
        <taxon>Viridiplantae</taxon>
        <taxon>Streptophyta</taxon>
        <taxon>Embryophyta</taxon>
        <taxon>Tracheophyta</taxon>
        <taxon>Spermatophyta</taxon>
        <taxon>Magnoliopsida</taxon>
        <taxon>eudicotyledons</taxon>
        <taxon>Gunneridae</taxon>
        <taxon>Pentapetalae</taxon>
        <taxon>rosids</taxon>
        <taxon>malvids</taxon>
        <taxon>Brassicales</taxon>
        <taxon>Brassicaceae</taxon>
        <taxon>Coluteocarpeae</taxon>
        <taxon>Microthlaspi</taxon>
    </lineage>
</organism>
<name>A0A6D2HLB4_9BRAS</name>
<protein>
    <submittedName>
        <fullName evidence="1">Uncharacterized protein</fullName>
    </submittedName>
</protein>
<keyword evidence="2" id="KW-1185">Reference proteome</keyword>
<reference evidence="1" key="1">
    <citation type="submission" date="2020-01" db="EMBL/GenBank/DDBJ databases">
        <authorList>
            <person name="Mishra B."/>
        </authorList>
    </citation>
    <scope>NUCLEOTIDE SEQUENCE [LARGE SCALE GENOMIC DNA]</scope>
</reference>